<comment type="caution">
    <text evidence="2">The sequence shown here is derived from an EMBL/GenBank/DDBJ whole genome shotgun (WGS) entry which is preliminary data.</text>
</comment>
<gene>
    <name evidence="2" type="ORF">CYCCA115_LOCUS21719</name>
</gene>
<keyword evidence="1" id="KW-0732">Signal</keyword>
<evidence type="ECO:0000313" key="2">
    <source>
        <dbReference type="EMBL" id="CAJ1966136.1"/>
    </source>
</evidence>
<organism evidence="2 3">
    <name type="scientific">Cylindrotheca closterium</name>
    <dbReference type="NCBI Taxonomy" id="2856"/>
    <lineage>
        <taxon>Eukaryota</taxon>
        <taxon>Sar</taxon>
        <taxon>Stramenopiles</taxon>
        <taxon>Ochrophyta</taxon>
        <taxon>Bacillariophyta</taxon>
        <taxon>Bacillariophyceae</taxon>
        <taxon>Bacillariophycidae</taxon>
        <taxon>Bacillariales</taxon>
        <taxon>Bacillariaceae</taxon>
        <taxon>Cylindrotheca</taxon>
    </lineage>
</organism>
<name>A0AAD2G8G1_9STRA</name>
<protein>
    <submittedName>
        <fullName evidence="2">Uncharacterized protein</fullName>
    </submittedName>
</protein>
<keyword evidence="3" id="KW-1185">Reference proteome</keyword>
<dbReference type="Proteomes" id="UP001295423">
    <property type="component" value="Unassembled WGS sequence"/>
</dbReference>
<accession>A0AAD2G8G1</accession>
<feature type="chain" id="PRO_5042022054" evidence="1">
    <location>
        <begin position="18"/>
        <end position="121"/>
    </location>
</feature>
<evidence type="ECO:0000313" key="3">
    <source>
        <dbReference type="Proteomes" id="UP001295423"/>
    </source>
</evidence>
<dbReference type="AlphaFoldDB" id="A0AAD2G8G1"/>
<reference evidence="2" key="1">
    <citation type="submission" date="2023-08" db="EMBL/GenBank/DDBJ databases">
        <authorList>
            <person name="Audoor S."/>
            <person name="Bilcke G."/>
        </authorList>
    </citation>
    <scope>NUCLEOTIDE SEQUENCE</scope>
</reference>
<dbReference type="EMBL" id="CAKOGP040002258">
    <property type="protein sequence ID" value="CAJ1966136.1"/>
    <property type="molecule type" value="Genomic_DNA"/>
</dbReference>
<proteinExistence type="predicted"/>
<sequence>MKLLLPLSIFTTALVSGADDCYVCGSADVAMGTPDAFVINDIYNYSCTHLEGELANSSLSCTGITNYYRNLLDTDLDVACGCPIADNGSSGGDNSSASTMGLFGVAASIIIGSVSSLLIGV</sequence>
<evidence type="ECO:0000256" key="1">
    <source>
        <dbReference type="SAM" id="SignalP"/>
    </source>
</evidence>
<feature type="signal peptide" evidence="1">
    <location>
        <begin position="1"/>
        <end position="17"/>
    </location>
</feature>